<proteinExistence type="predicted"/>
<dbReference type="EMBL" id="JAPXFL010000006">
    <property type="protein sequence ID" value="KAK9505450.1"/>
    <property type="molecule type" value="Genomic_DNA"/>
</dbReference>
<name>A0AAW1D6Q4_9HEMI</name>
<accession>A0AAW1D6Q4</accession>
<keyword evidence="2" id="KW-1185">Reference proteome</keyword>
<protein>
    <submittedName>
        <fullName evidence="1">Uncharacterized protein</fullName>
    </submittedName>
</protein>
<organism evidence="1 2">
    <name type="scientific">Rhynocoris fuscipes</name>
    <dbReference type="NCBI Taxonomy" id="488301"/>
    <lineage>
        <taxon>Eukaryota</taxon>
        <taxon>Metazoa</taxon>
        <taxon>Ecdysozoa</taxon>
        <taxon>Arthropoda</taxon>
        <taxon>Hexapoda</taxon>
        <taxon>Insecta</taxon>
        <taxon>Pterygota</taxon>
        <taxon>Neoptera</taxon>
        <taxon>Paraneoptera</taxon>
        <taxon>Hemiptera</taxon>
        <taxon>Heteroptera</taxon>
        <taxon>Panheteroptera</taxon>
        <taxon>Cimicomorpha</taxon>
        <taxon>Reduviidae</taxon>
        <taxon>Harpactorinae</taxon>
        <taxon>Harpactorini</taxon>
        <taxon>Rhynocoris</taxon>
    </lineage>
</organism>
<dbReference type="Proteomes" id="UP001461498">
    <property type="component" value="Unassembled WGS sequence"/>
</dbReference>
<sequence>MIKLTFDCEICLVRDLLNIKVQLNTFRNERIRTLNVFCASDEVAPLLSRCRPKTNQV</sequence>
<comment type="caution">
    <text evidence="1">The sequence shown here is derived from an EMBL/GenBank/DDBJ whole genome shotgun (WGS) entry which is preliminary data.</text>
</comment>
<dbReference type="AlphaFoldDB" id="A0AAW1D6Q4"/>
<gene>
    <name evidence="1" type="ORF">O3M35_009508</name>
</gene>
<reference evidence="1 2" key="1">
    <citation type="submission" date="2022-12" db="EMBL/GenBank/DDBJ databases">
        <title>Chromosome-level genome assembly of true bugs.</title>
        <authorList>
            <person name="Ma L."/>
            <person name="Li H."/>
        </authorList>
    </citation>
    <scope>NUCLEOTIDE SEQUENCE [LARGE SCALE GENOMIC DNA]</scope>
    <source>
        <strain evidence="1">Lab_2022b</strain>
    </source>
</reference>
<evidence type="ECO:0000313" key="2">
    <source>
        <dbReference type="Proteomes" id="UP001461498"/>
    </source>
</evidence>
<evidence type="ECO:0000313" key="1">
    <source>
        <dbReference type="EMBL" id="KAK9505450.1"/>
    </source>
</evidence>